<dbReference type="EMBL" id="JAIWYP010000001">
    <property type="protein sequence ID" value="KAH3879428.1"/>
    <property type="molecule type" value="Genomic_DNA"/>
</dbReference>
<evidence type="ECO:0000313" key="1">
    <source>
        <dbReference type="EMBL" id="KAH3878297.1"/>
    </source>
</evidence>
<dbReference type="EMBL" id="JAIWYP010000001">
    <property type="protein sequence ID" value="KAH3878297.1"/>
    <property type="molecule type" value="Genomic_DNA"/>
</dbReference>
<comment type="caution">
    <text evidence="1">The sequence shown here is derived from an EMBL/GenBank/DDBJ whole genome shotgun (WGS) entry which is preliminary data.</text>
</comment>
<name>A0A9D4RTR1_DREPO</name>
<evidence type="ECO:0000313" key="3">
    <source>
        <dbReference type="Proteomes" id="UP000828390"/>
    </source>
</evidence>
<reference evidence="1" key="2">
    <citation type="submission" date="2020-11" db="EMBL/GenBank/DDBJ databases">
        <authorList>
            <person name="McCartney M.A."/>
            <person name="Auch B."/>
            <person name="Kono T."/>
            <person name="Mallez S."/>
            <person name="Becker A."/>
            <person name="Gohl D.M."/>
            <person name="Silverstein K.A.T."/>
            <person name="Koren S."/>
            <person name="Bechman K.B."/>
            <person name="Herman A."/>
            <person name="Abrahante J.E."/>
            <person name="Garbe J."/>
        </authorList>
    </citation>
    <scope>NUCLEOTIDE SEQUENCE</scope>
    <source>
        <strain evidence="1">Duluth1</strain>
        <tissue evidence="1">Whole animal</tissue>
    </source>
</reference>
<dbReference type="AlphaFoldDB" id="A0A9D4RTR1"/>
<protein>
    <submittedName>
        <fullName evidence="1">Uncharacterized protein</fullName>
    </submittedName>
</protein>
<proteinExistence type="predicted"/>
<gene>
    <name evidence="1" type="ORF">DPMN_002185</name>
    <name evidence="2" type="ORF">DPMN_003331</name>
</gene>
<organism evidence="1 3">
    <name type="scientific">Dreissena polymorpha</name>
    <name type="common">Zebra mussel</name>
    <name type="synonym">Mytilus polymorpha</name>
    <dbReference type="NCBI Taxonomy" id="45954"/>
    <lineage>
        <taxon>Eukaryota</taxon>
        <taxon>Metazoa</taxon>
        <taxon>Spiralia</taxon>
        <taxon>Lophotrochozoa</taxon>
        <taxon>Mollusca</taxon>
        <taxon>Bivalvia</taxon>
        <taxon>Autobranchia</taxon>
        <taxon>Heteroconchia</taxon>
        <taxon>Euheterodonta</taxon>
        <taxon>Imparidentia</taxon>
        <taxon>Neoheterodontei</taxon>
        <taxon>Myida</taxon>
        <taxon>Dreissenoidea</taxon>
        <taxon>Dreissenidae</taxon>
        <taxon>Dreissena</taxon>
    </lineage>
</organism>
<evidence type="ECO:0000313" key="2">
    <source>
        <dbReference type="EMBL" id="KAH3879428.1"/>
    </source>
</evidence>
<sequence>MWPLEFLRANVNGQTDIRLKKTGHKSSPEKSGPDFDGIKKIIHETLKDHYNPISIYEIPFSNLSFADDIDLIGGISSELQDLTNRLFARAYKL</sequence>
<accession>A0A9D4RTR1</accession>
<reference evidence="1" key="1">
    <citation type="journal article" date="2019" name="bioRxiv">
        <title>The Genome of the Zebra Mussel, Dreissena polymorpha: A Resource for Invasive Species Research.</title>
        <authorList>
            <person name="McCartney M.A."/>
            <person name="Auch B."/>
            <person name="Kono T."/>
            <person name="Mallez S."/>
            <person name="Zhang Y."/>
            <person name="Obille A."/>
            <person name="Becker A."/>
            <person name="Abrahante J.E."/>
            <person name="Garbe J."/>
            <person name="Badalamenti J.P."/>
            <person name="Herman A."/>
            <person name="Mangelson H."/>
            <person name="Liachko I."/>
            <person name="Sullivan S."/>
            <person name="Sone E.D."/>
            <person name="Koren S."/>
            <person name="Silverstein K.A.T."/>
            <person name="Beckman K.B."/>
            <person name="Gohl D.M."/>
        </authorList>
    </citation>
    <scope>NUCLEOTIDE SEQUENCE</scope>
    <source>
        <strain evidence="1">Duluth1</strain>
        <tissue evidence="1">Whole animal</tissue>
    </source>
</reference>
<dbReference type="Proteomes" id="UP000828390">
    <property type="component" value="Unassembled WGS sequence"/>
</dbReference>
<keyword evidence="3" id="KW-1185">Reference proteome</keyword>